<keyword evidence="2" id="KW-1185">Reference proteome</keyword>
<name>A0A7W6HXF2_9BACT</name>
<evidence type="ECO:0000313" key="1">
    <source>
        <dbReference type="EMBL" id="MBB4026724.1"/>
    </source>
</evidence>
<dbReference type="Proteomes" id="UP000546007">
    <property type="component" value="Unassembled WGS sequence"/>
</dbReference>
<dbReference type="RefSeq" id="WP_124317462.1">
    <property type="nucleotide sequence ID" value="NZ_AP028155.1"/>
</dbReference>
<comment type="caution">
    <text evidence="1">The sequence shown here is derived from an EMBL/GenBank/DDBJ whole genome shotgun (WGS) entry which is preliminary data.</text>
</comment>
<proteinExistence type="predicted"/>
<accession>A0A7W6HXF2</accession>
<dbReference type="EMBL" id="JACIES010000006">
    <property type="protein sequence ID" value="MBB4026724.1"/>
    <property type="molecule type" value="Genomic_DNA"/>
</dbReference>
<dbReference type="AlphaFoldDB" id="A0A7W6HXF2"/>
<reference evidence="1 2" key="1">
    <citation type="submission" date="2020-08" db="EMBL/GenBank/DDBJ databases">
        <title>Genomic Encyclopedia of Type Strains, Phase IV (KMG-IV): sequencing the most valuable type-strain genomes for metagenomic binning, comparative biology and taxonomic classification.</title>
        <authorList>
            <person name="Goeker M."/>
        </authorList>
    </citation>
    <scope>NUCLEOTIDE SEQUENCE [LARGE SCALE GENOMIC DNA]</scope>
    <source>
        <strain evidence="1 2">DSM 105721</strain>
    </source>
</reference>
<organism evidence="1 2">
    <name type="scientific">Butyricimonas faecihominis</name>
    <dbReference type="NCBI Taxonomy" id="1472416"/>
    <lineage>
        <taxon>Bacteria</taxon>
        <taxon>Pseudomonadati</taxon>
        <taxon>Bacteroidota</taxon>
        <taxon>Bacteroidia</taxon>
        <taxon>Bacteroidales</taxon>
        <taxon>Odoribacteraceae</taxon>
        <taxon>Butyricimonas</taxon>
    </lineage>
</organism>
<dbReference type="GeneID" id="93102798"/>
<evidence type="ECO:0000313" key="2">
    <source>
        <dbReference type="Proteomes" id="UP000546007"/>
    </source>
</evidence>
<sequence length="131" mass="15743">MQKVHDIFEVKLSWKGIKKLEETKQKLHDFLVSQGWLFNSIGDFFEKNNKVIELQPKLSSSSIFQFQIGNENYPIKEFEKIKELLLQMIQCKDIEYLEIQDINLKESEEEFKNFLHEQSLTYDKGEWHTLK</sequence>
<protein>
    <submittedName>
        <fullName evidence="1">Uncharacterized protein</fullName>
    </submittedName>
</protein>
<gene>
    <name evidence="1" type="ORF">GGR14_002525</name>
</gene>